<dbReference type="InterPro" id="IPR038740">
    <property type="entry name" value="BioF2-like_GNAT_dom"/>
</dbReference>
<proteinExistence type="predicted"/>
<dbReference type="SUPFAM" id="SSF55729">
    <property type="entry name" value="Acyl-CoA N-acyltransferases (Nat)"/>
    <property type="match status" value="1"/>
</dbReference>
<gene>
    <name evidence="2" type="ordered locus">Psta_3837</name>
</gene>
<dbReference type="HOGENOM" id="CLU_058581_0_0_0"/>
<dbReference type="Proteomes" id="UP000001887">
    <property type="component" value="Chromosome"/>
</dbReference>
<dbReference type="Pfam" id="PF13480">
    <property type="entry name" value="Acetyltransf_6"/>
    <property type="match status" value="1"/>
</dbReference>
<dbReference type="STRING" id="530564.Psta_3837"/>
<evidence type="ECO:0000259" key="1">
    <source>
        <dbReference type="Pfam" id="PF13480"/>
    </source>
</evidence>
<dbReference type="InterPro" id="IPR016181">
    <property type="entry name" value="Acyl_CoA_acyltransferase"/>
</dbReference>
<dbReference type="AlphaFoldDB" id="D2R107"/>
<dbReference type="eggNOG" id="COG5653">
    <property type="taxonomic scope" value="Bacteria"/>
</dbReference>
<dbReference type="EMBL" id="CP001848">
    <property type="protein sequence ID" value="ADB18492.1"/>
    <property type="molecule type" value="Genomic_DNA"/>
</dbReference>
<dbReference type="KEGG" id="psl:Psta_3837"/>
<accession>D2R107</accession>
<organism evidence="2 3">
    <name type="scientific">Pirellula staleyi (strain ATCC 27377 / DSM 6068 / ICPB 4128)</name>
    <name type="common">Pirella staleyi</name>
    <dbReference type="NCBI Taxonomy" id="530564"/>
    <lineage>
        <taxon>Bacteria</taxon>
        <taxon>Pseudomonadati</taxon>
        <taxon>Planctomycetota</taxon>
        <taxon>Planctomycetia</taxon>
        <taxon>Pirellulales</taxon>
        <taxon>Pirellulaceae</taxon>
        <taxon>Pirellula</taxon>
    </lineage>
</organism>
<protein>
    <recommendedName>
        <fullName evidence="1">BioF2-like acetyltransferase domain-containing protein</fullName>
    </recommendedName>
</protein>
<evidence type="ECO:0000313" key="2">
    <source>
        <dbReference type="EMBL" id="ADB18492.1"/>
    </source>
</evidence>
<evidence type="ECO:0000313" key="3">
    <source>
        <dbReference type="Proteomes" id="UP000001887"/>
    </source>
</evidence>
<feature type="domain" description="BioF2-like acetyltransferase" evidence="1">
    <location>
        <begin position="158"/>
        <end position="298"/>
    </location>
</feature>
<name>D2R107_PIRSD</name>
<sequence length="358" mass="40852">MNTQVVPFSQLTTEQIALWGEMQQTNPELVSPYFTPEFAQHVARVRDDVEVALLREGSEVVGFFPFQRTMWGVAKPVGGRLSDYHGVIAREGLEFSPTKMLRDCKLSAFEFDHLVASQKAWKPFHADLKPSPTIDVSEGFESYLENRRADNARLMTDSLKKEDRLTRQVGPLTFEWNTTEDAVLQLLFQWKSAQYNATGVTDIFSFDWTRKLIENIWKQGNSPQFSGVMCTLRAADRVVAMHFCMRSGSTLHSWFPAYDVDAAKHSPGLVLLTQMARHANQHGVHRIDLGKGDEQYKRSYANSEAMVAEGIVESHPFRSVIRKGWTTTRDLVKNSPLAGPARAPVRWLRRMREWLSMK</sequence>
<dbReference type="OrthoDB" id="4700839at2"/>
<keyword evidence="3" id="KW-1185">Reference proteome</keyword>
<dbReference type="Gene3D" id="3.40.630.30">
    <property type="match status" value="1"/>
</dbReference>
<reference evidence="2 3" key="1">
    <citation type="journal article" date="2009" name="Stand. Genomic Sci.">
        <title>Complete genome sequence of Pirellula staleyi type strain (ATCC 27377).</title>
        <authorList>
            <person name="Clum A."/>
            <person name="Tindall B.J."/>
            <person name="Sikorski J."/>
            <person name="Ivanova N."/>
            <person name="Mavrommatis K."/>
            <person name="Lucas S."/>
            <person name="Glavina del Rio T."/>
            <person name="Nolan M."/>
            <person name="Chen F."/>
            <person name="Tice H."/>
            <person name="Pitluck S."/>
            <person name="Cheng J.F."/>
            <person name="Chertkov O."/>
            <person name="Brettin T."/>
            <person name="Han C."/>
            <person name="Detter J.C."/>
            <person name="Kuske C."/>
            <person name="Bruce D."/>
            <person name="Goodwin L."/>
            <person name="Ovchinikova G."/>
            <person name="Pati A."/>
            <person name="Mikhailova N."/>
            <person name="Chen A."/>
            <person name="Palaniappan K."/>
            <person name="Land M."/>
            <person name="Hauser L."/>
            <person name="Chang Y.J."/>
            <person name="Jeffries C.D."/>
            <person name="Chain P."/>
            <person name="Rohde M."/>
            <person name="Goker M."/>
            <person name="Bristow J."/>
            <person name="Eisen J.A."/>
            <person name="Markowitz V."/>
            <person name="Hugenholtz P."/>
            <person name="Kyrpides N.C."/>
            <person name="Klenk H.P."/>
            <person name="Lapidus A."/>
        </authorList>
    </citation>
    <scope>NUCLEOTIDE SEQUENCE [LARGE SCALE GENOMIC DNA]</scope>
    <source>
        <strain evidence="3">ATCC 27377 / DSM 6068 / ICPB 4128</strain>
    </source>
</reference>